<gene>
    <name evidence="1" type="ORF">HELGO_WM10100</name>
</gene>
<dbReference type="Gene3D" id="2.130.10.10">
    <property type="entry name" value="YVTN repeat-like/Quinoprotein amine dehydrogenase"/>
    <property type="match status" value="2"/>
</dbReference>
<sequence length="357" mass="40982">MGSIPTKLYCINCLWFVLAFGSCKGPNSSKSVKINERTIGTIVSQFDGKVSVVFQDKQNNFWFGGHEKGVYKYNNTDWTLFTSKDGLCSAAVIGIQEDKLGNLYFDTPEGISKFDGQKFTTLDIAKQDASKNQWQLNPDDLWFRMGWNQKGPYRYDGQMLHYLEFPKPSLADEFYAQYPNASFSPYSIYSMYKDRKGHLWFGTSSLGACRFDGKSIQWLYEQHLSETPSGGNFGIRSIFEDKNGQFWFTNTRHRYTIASDNASDSISYQKERGIERASDLYFMSIVESDLGDLWLATYDDGVWCKKGNEFIHYPIKEGEKDVLLFSIYKDNEGALWLTTQNAGLYKYNGQGFEKFTP</sequence>
<accession>A0A6S6S6C8</accession>
<protein>
    <submittedName>
        <fullName evidence="1">Uncharacterized protein</fullName>
    </submittedName>
</protein>
<proteinExistence type="predicted"/>
<dbReference type="InterPro" id="IPR011110">
    <property type="entry name" value="Reg_prop"/>
</dbReference>
<dbReference type="Pfam" id="PF07494">
    <property type="entry name" value="Reg_prop"/>
    <property type="match status" value="1"/>
</dbReference>
<name>A0A6S6S6C8_9BACT</name>
<dbReference type="AlphaFoldDB" id="A0A6S6S6C8"/>
<dbReference type="SUPFAM" id="SSF63829">
    <property type="entry name" value="Calcium-dependent phosphotriesterase"/>
    <property type="match status" value="2"/>
</dbReference>
<dbReference type="PROSITE" id="PS51257">
    <property type="entry name" value="PROKAR_LIPOPROTEIN"/>
    <property type="match status" value="1"/>
</dbReference>
<dbReference type="InterPro" id="IPR015943">
    <property type="entry name" value="WD40/YVTN_repeat-like_dom_sf"/>
</dbReference>
<reference evidence="1" key="1">
    <citation type="submission" date="2020-01" db="EMBL/GenBank/DDBJ databases">
        <authorList>
            <person name="Meier V. D."/>
            <person name="Meier V D."/>
        </authorList>
    </citation>
    <scope>NUCLEOTIDE SEQUENCE</scope>
    <source>
        <strain evidence="1">HLG_WM_MAG_10</strain>
    </source>
</reference>
<organism evidence="1">
    <name type="scientific">uncultured Aureispira sp</name>
    <dbReference type="NCBI Taxonomy" id="1331704"/>
    <lineage>
        <taxon>Bacteria</taxon>
        <taxon>Pseudomonadati</taxon>
        <taxon>Bacteroidota</taxon>
        <taxon>Saprospiria</taxon>
        <taxon>Saprospirales</taxon>
        <taxon>Saprospiraceae</taxon>
        <taxon>Aureispira</taxon>
        <taxon>environmental samples</taxon>
    </lineage>
</organism>
<dbReference type="EMBL" id="CACVAQ010000010">
    <property type="protein sequence ID" value="CAA6798717.1"/>
    <property type="molecule type" value="Genomic_DNA"/>
</dbReference>
<evidence type="ECO:0000313" key="1">
    <source>
        <dbReference type="EMBL" id="CAA6798717.1"/>
    </source>
</evidence>